<name>A0A934JV06_9GAMM</name>
<protein>
    <submittedName>
        <fullName evidence="2">LysM peptidoglycan-binding domain-containing protein</fullName>
    </submittedName>
</protein>
<dbReference type="Pfam" id="PF01476">
    <property type="entry name" value="LysM"/>
    <property type="match status" value="3"/>
</dbReference>
<feature type="domain" description="LysM" evidence="1">
    <location>
        <begin position="512"/>
        <end position="557"/>
    </location>
</feature>
<dbReference type="AlphaFoldDB" id="A0A934JV06"/>
<dbReference type="SUPFAM" id="SSF53955">
    <property type="entry name" value="Lysozyme-like"/>
    <property type="match status" value="1"/>
</dbReference>
<dbReference type="PANTHER" id="PTHR33734">
    <property type="entry name" value="LYSM DOMAIN-CONTAINING GPI-ANCHORED PROTEIN 2"/>
    <property type="match status" value="1"/>
</dbReference>
<dbReference type="PROSITE" id="PS51257">
    <property type="entry name" value="PROKAR_LIPOPROTEIN"/>
    <property type="match status" value="1"/>
</dbReference>
<proteinExistence type="predicted"/>
<dbReference type="InterPro" id="IPR023346">
    <property type="entry name" value="Lysozyme-like_dom_sf"/>
</dbReference>
<dbReference type="PROSITE" id="PS51782">
    <property type="entry name" value="LYSM"/>
    <property type="match status" value="3"/>
</dbReference>
<dbReference type="Pfam" id="PF01464">
    <property type="entry name" value="SLT"/>
    <property type="match status" value="1"/>
</dbReference>
<keyword evidence="3" id="KW-1185">Reference proteome</keyword>
<dbReference type="PANTHER" id="PTHR33734:SF22">
    <property type="entry name" value="MEMBRANE-BOUND LYTIC MUREIN TRANSGLYCOSYLASE D"/>
    <property type="match status" value="1"/>
</dbReference>
<evidence type="ECO:0000313" key="2">
    <source>
        <dbReference type="EMBL" id="MBJ7538866.1"/>
    </source>
</evidence>
<feature type="domain" description="LysM" evidence="1">
    <location>
        <begin position="372"/>
        <end position="415"/>
    </location>
</feature>
<feature type="domain" description="LysM" evidence="1">
    <location>
        <begin position="448"/>
        <end position="492"/>
    </location>
</feature>
<evidence type="ECO:0000313" key="3">
    <source>
        <dbReference type="Proteomes" id="UP000628710"/>
    </source>
</evidence>
<organism evidence="2 3">
    <name type="scientific">Marinomonas transparens</name>
    <dbReference type="NCBI Taxonomy" id="2795388"/>
    <lineage>
        <taxon>Bacteria</taxon>
        <taxon>Pseudomonadati</taxon>
        <taxon>Pseudomonadota</taxon>
        <taxon>Gammaproteobacteria</taxon>
        <taxon>Oceanospirillales</taxon>
        <taxon>Oceanospirillaceae</taxon>
        <taxon>Marinomonas</taxon>
    </lineage>
</organism>
<dbReference type="Gene3D" id="1.10.530.10">
    <property type="match status" value="1"/>
</dbReference>
<dbReference type="EMBL" id="JAEMNX010000018">
    <property type="protein sequence ID" value="MBJ7538866.1"/>
    <property type="molecule type" value="Genomic_DNA"/>
</dbReference>
<evidence type="ECO:0000259" key="1">
    <source>
        <dbReference type="PROSITE" id="PS51782"/>
    </source>
</evidence>
<dbReference type="SUPFAM" id="SSF54106">
    <property type="entry name" value="LysM domain"/>
    <property type="match status" value="3"/>
</dbReference>
<dbReference type="InterPro" id="IPR018392">
    <property type="entry name" value="LysM"/>
</dbReference>
<dbReference type="SMART" id="SM00257">
    <property type="entry name" value="LysM"/>
    <property type="match status" value="3"/>
</dbReference>
<dbReference type="InterPro" id="IPR008258">
    <property type="entry name" value="Transglycosylase_SLT_dom_1"/>
</dbReference>
<dbReference type="Gene3D" id="3.10.350.10">
    <property type="entry name" value="LysM domain"/>
    <property type="match status" value="3"/>
</dbReference>
<dbReference type="RefSeq" id="WP_199469271.1">
    <property type="nucleotide sequence ID" value="NZ_JAEMNX010000018.1"/>
</dbReference>
<reference evidence="2" key="1">
    <citation type="submission" date="2020-12" db="EMBL/GenBank/DDBJ databases">
        <title>Marinomonas arctica sp. nov., a psychrotolerant bacterium isolated from the Arctic.</title>
        <authorList>
            <person name="Zhang Y."/>
        </authorList>
    </citation>
    <scope>NUCLEOTIDE SEQUENCE</scope>
    <source>
        <strain evidence="2">C1424</strain>
    </source>
</reference>
<dbReference type="CDD" id="cd00118">
    <property type="entry name" value="LysM"/>
    <property type="match status" value="2"/>
</dbReference>
<comment type="caution">
    <text evidence="2">The sequence shown here is derived from an EMBL/GenBank/DDBJ whole genome shotgun (WGS) entry which is preliminary data.</text>
</comment>
<dbReference type="Proteomes" id="UP000628710">
    <property type="component" value="Unassembled WGS sequence"/>
</dbReference>
<dbReference type="CDD" id="cd16894">
    <property type="entry name" value="MltD-like"/>
    <property type="match status" value="1"/>
</dbReference>
<dbReference type="GO" id="GO:0008932">
    <property type="term" value="F:lytic endotransglycosylase activity"/>
    <property type="evidence" value="ECO:0007669"/>
    <property type="project" value="TreeGrafter"/>
</dbReference>
<accession>A0A934JV06</accession>
<sequence>MINKFIWALLIGLTLSGCQTASKIENTNTSADPLVEQEPPADEAVLVDAETERLGVIDIVTPIAPDAIDDTEETEPTLAEPALAKPIIAEVEPSQPDDIWDRIRAGYQLNLDMDRPRLSSQLRWYSSHPAYLDRVSKRGERYLYYIVKELEKAGIPTEIALLPIVESGFDPFGYSHGRASGPWQFIPSTGQMYGLKQTWWYDGRRDIIGSTQAAIAYLTRLHKMFKGDWLHALASYNSGEGTVLKAIRKNKRLGKATDFWSLDLPRETRAYVPKLIALAKIIKNPEKYSYSTHFIPNKPYFDVVNIGGQLDLAQAAEMADVSIDEIYLLNPGFNQWATSPNGPHRLLIPVSKSKNFRAQLAQIPSNERVTWVRYTVKANDNLLLVAKQHNTTVSVLQNVNKISSTMIRVGQELMIPVAGNKIESYTLSSHQRLLAKQSRAPSRNRIKVNYTVASGDSLWLIANKYGTTSKTLARWNSMGLGDPLMPGRKLVVWLEPKKTANTNTTRSVMKKVVYTIRSGDSLAVVANKFKVSVNDIRTWNPKVGSKKYVQPGDRVTLLVNVVGG</sequence>
<gene>
    <name evidence="2" type="ORF">I8J31_14365</name>
</gene>
<dbReference type="InterPro" id="IPR036779">
    <property type="entry name" value="LysM_dom_sf"/>
</dbReference>